<dbReference type="AlphaFoldDB" id="A0A6P7U1I4"/>
<dbReference type="KEGG" id="osn:115230001"/>
<feature type="domain" description="C2H2-type" evidence="3">
    <location>
        <begin position="85"/>
        <end position="113"/>
    </location>
</feature>
<evidence type="ECO:0000256" key="1">
    <source>
        <dbReference type="PROSITE-ProRule" id="PRU00042"/>
    </source>
</evidence>
<dbReference type="SMART" id="SM00355">
    <property type="entry name" value="ZnF_C2H2"/>
    <property type="match status" value="2"/>
</dbReference>
<feature type="region of interest" description="Disordered" evidence="2">
    <location>
        <begin position="16"/>
        <end position="41"/>
    </location>
</feature>
<dbReference type="PROSITE" id="PS50157">
    <property type="entry name" value="ZINC_FINGER_C2H2_2"/>
    <property type="match status" value="1"/>
</dbReference>
<protein>
    <submittedName>
        <fullName evidence="5">Uncharacterized protein LOC115230001</fullName>
    </submittedName>
</protein>
<keyword evidence="4" id="KW-1185">Reference proteome</keyword>
<evidence type="ECO:0000259" key="3">
    <source>
        <dbReference type="PROSITE" id="PS50157"/>
    </source>
</evidence>
<evidence type="ECO:0000313" key="5">
    <source>
        <dbReference type="RefSeq" id="XP_029656110.1"/>
    </source>
</evidence>
<reference evidence="5" key="1">
    <citation type="submission" date="2025-08" db="UniProtKB">
        <authorList>
            <consortium name="RefSeq"/>
        </authorList>
    </citation>
    <scope>IDENTIFICATION</scope>
</reference>
<evidence type="ECO:0000313" key="4">
    <source>
        <dbReference type="Proteomes" id="UP000515154"/>
    </source>
</evidence>
<dbReference type="PROSITE" id="PS00028">
    <property type="entry name" value="ZINC_FINGER_C2H2_1"/>
    <property type="match status" value="1"/>
</dbReference>
<evidence type="ECO:0000256" key="2">
    <source>
        <dbReference type="SAM" id="MobiDB-lite"/>
    </source>
</evidence>
<organism evidence="4 5">
    <name type="scientific">Octopus sinensis</name>
    <name type="common">East Asian common octopus</name>
    <dbReference type="NCBI Taxonomy" id="2607531"/>
    <lineage>
        <taxon>Eukaryota</taxon>
        <taxon>Metazoa</taxon>
        <taxon>Spiralia</taxon>
        <taxon>Lophotrochozoa</taxon>
        <taxon>Mollusca</taxon>
        <taxon>Cephalopoda</taxon>
        <taxon>Coleoidea</taxon>
        <taxon>Octopodiformes</taxon>
        <taxon>Octopoda</taxon>
        <taxon>Incirrata</taxon>
        <taxon>Octopodidae</taxon>
        <taxon>Octopus</taxon>
    </lineage>
</organism>
<dbReference type="InterPro" id="IPR013087">
    <property type="entry name" value="Znf_C2H2_type"/>
</dbReference>
<feature type="compositionally biased region" description="Basic and acidic residues" evidence="2">
    <location>
        <begin position="29"/>
        <end position="39"/>
    </location>
</feature>
<keyword evidence="1" id="KW-0862">Zinc</keyword>
<proteinExistence type="predicted"/>
<keyword evidence="1" id="KW-0863">Zinc-finger</keyword>
<dbReference type="GO" id="GO:0008270">
    <property type="term" value="F:zinc ion binding"/>
    <property type="evidence" value="ECO:0007669"/>
    <property type="project" value="UniProtKB-KW"/>
</dbReference>
<dbReference type="RefSeq" id="XP_029656110.1">
    <property type="nucleotide sequence ID" value="XM_029800250.1"/>
</dbReference>
<dbReference type="Proteomes" id="UP000515154">
    <property type="component" value="Unplaced"/>
</dbReference>
<accession>A0A6P7U1I4</accession>
<gene>
    <name evidence="5" type="primary">LOC115230001</name>
</gene>
<sequence length="270" mass="31349">MSDTFLQDSEVLENNKNNEQCLSTETDSLTEKEINKSDTNESLEQNTYCDKNIFIEPVVKTENIFTDLMKPQKKTNSEINFSMRVQCEECGKEVCNKYFLKKHMKNRHGISKENIFNQEIVNSPNNNLECQSVEFDTIKMINKSKDMDNGNYIINMNGVQKKTIYATAKLYNITTYNFKKVYNCNMCGIQTKQLTTIIFHLATIHFEKIQSVLSKSEKNDASEEITGHLQNFLISEDYSDRIVTPSKIKMNVRKIVSEPTYFTFKLHPCD</sequence>
<name>A0A6P7U1I4_9MOLL</name>
<keyword evidence="1" id="KW-0479">Metal-binding</keyword>
<feature type="compositionally biased region" description="Polar residues" evidence="2">
    <location>
        <begin position="16"/>
        <end position="27"/>
    </location>
</feature>